<evidence type="ECO:0000256" key="1">
    <source>
        <dbReference type="SAM" id="MobiDB-lite"/>
    </source>
</evidence>
<gene>
    <name evidence="2" type="ORF">HPP92_009308</name>
</gene>
<reference evidence="2 3" key="1">
    <citation type="journal article" date="2020" name="Nat. Food">
        <title>A phased Vanilla planifolia genome enables genetic improvement of flavour and production.</title>
        <authorList>
            <person name="Hasing T."/>
            <person name="Tang H."/>
            <person name="Brym M."/>
            <person name="Khazi F."/>
            <person name="Huang T."/>
            <person name="Chambers A.H."/>
        </authorList>
    </citation>
    <scope>NUCLEOTIDE SEQUENCE [LARGE SCALE GENOMIC DNA]</scope>
    <source>
        <tissue evidence="2">Leaf</tissue>
    </source>
</reference>
<evidence type="ECO:0000313" key="3">
    <source>
        <dbReference type="Proteomes" id="UP000636800"/>
    </source>
</evidence>
<protein>
    <submittedName>
        <fullName evidence="2">Uncharacterized protein</fullName>
    </submittedName>
</protein>
<organism evidence="2 3">
    <name type="scientific">Vanilla planifolia</name>
    <name type="common">Vanilla</name>
    <dbReference type="NCBI Taxonomy" id="51239"/>
    <lineage>
        <taxon>Eukaryota</taxon>
        <taxon>Viridiplantae</taxon>
        <taxon>Streptophyta</taxon>
        <taxon>Embryophyta</taxon>
        <taxon>Tracheophyta</taxon>
        <taxon>Spermatophyta</taxon>
        <taxon>Magnoliopsida</taxon>
        <taxon>Liliopsida</taxon>
        <taxon>Asparagales</taxon>
        <taxon>Orchidaceae</taxon>
        <taxon>Vanilloideae</taxon>
        <taxon>Vanilleae</taxon>
        <taxon>Vanilla</taxon>
    </lineage>
</organism>
<evidence type="ECO:0000313" key="2">
    <source>
        <dbReference type="EMBL" id="KAG0485229.1"/>
    </source>
</evidence>
<name>A0A835V2R0_VANPL</name>
<dbReference type="AlphaFoldDB" id="A0A835V2R0"/>
<dbReference type="EMBL" id="JADCNL010000004">
    <property type="protein sequence ID" value="KAG0485229.1"/>
    <property type="molecule type" value="Genomic_DNA"/>
</dbReference>
<sequence>MNDGGFDFSWKSEGFPTWLVQKGREGRGRTGRAQVTSVAALVMTCQSTPGPLSPLHTDSRAMVKRRKSPQ</sequence>
<proteinExistence type="predicted"/>
<keyword evidence="3" id="KW-1185">Reference proteome</keyword>
<comment type="caution">
    <text evidence="2">The sequence shown here is derived from an EMBL/GenBank/DDBJ whole genome shotgun (WGS) entry which is preliminary data.</text>
</comment>
<dbReference type="Proteomes" id="UP000636800">
    <property type="component" value="Unassembled WGS sequence"/>
</dbReference>
<feature type="region of interest" description="Disordered" evidence="1">
    <location>
        <begin position="48"/>
        <end position="70"/>
    </location>
</feature>
<accession>A0A835V2R0</accession>